<protein>
    <submittedName>
        <fullName evidence="1">Uncharacterized protein</fullName>
    </submittedName>
</protein>
<evidence type="ECO:0000313" key="1">
    <source>
        <dbReference type="EMBL" id="KAG5414562.1"/>
    </source>
</evidence>
<accession>A0ABQ7NUN7</accession>
<dbReference type="EMBL" id="JADBGQ010000001">
    <property type="protein sequence ID" value="KAG5414562.1"/>
    <property type="molecule type" value="Genomic_DNA"/>
</dbReference>
<sequence>MAWWQPPLRLDSWKPIQSWSLILQWKQTLTQERNYELFLPAVPNTCLKILASCDRYYQGSEVSWSKVMIMEHLGA</sequence>
<evidence type="ECO:0000313" key="2">
    <source>
        <dbReference type="Proteomes" id="UP000823674"/>
    </source>
</evidence>
<name>A0ABQ7NUN7_BRACM</name>
<comment type="caution">
    <text evidence="1">The sequence shown here is derived from an EMBL/GenBank/DDBJ whole genome shotgun (WGS) entry which is preliminary data.</text>
</comment>
<proteinExistence type="predicted"/>
<dbReference type="Proteomes" id="UP000823674">
    <property type="component" value="Chromosome A01"/>
</dbReference>
<gene>
    <name evidence="1" type="primary">A01p030770.1_BraROA</name>
    <name evidence="1" type="ORF">IGI04_002129</name>
</gene>
<organism evidence="1 2">
    <name type="scientific">Brassica rapa subsp. trilocularis</name>
    <dbReference type="NCBI Taxonomy" id="1813537"/>
    <lineage>
        <taxon>Eukaryota</taxon>
        <taxon>Viridiplantae</taxon>
        <taxon>Streptophyta</taxon>
        <taxon>Embryophyta</taxon>
        <taxon>Tracheophyta</taxon>
        <taxon>Spermatophyta</taxon>
        <taxon>Magnoliopsida</taxon>
        <taxon>eudicotyledons</taxon>
        <taxon>Gunneridae</taxon>
        <taxon>Pentapetalae</taxon>
        <taxon>rosids</taxon>
        <taxon>malvids</taxon>
        <taxon>Brassicales</taxon>
        <taxon>Brassicaceae</taxon>
        <taxon>Brassiceae</taxon>
        <taxon>Brassica</taxon>
    </lineage>
</organism>
<keyword evidence="2" id="KW-1185">Reference proteome</keyword>
<reference evidence="1 2" key="1">
    <citation type="submission" date="2021-03" db="EMBL/GenBank/DDBJ databases">
        <authorList>
            <person name="King G.J."/>
            <person name="Bancroft I."/>
            <person name="Baten A."/>
            <person name="Bloomfield J."/>
            <person name="Borpatragohain P."/>
            <person name="He Z."/>
            <person name="Irish N."/>
            <person name="Irwin J."/>
            <person name="Liu K."/>
            <person name="Mauleon R.P."/>
            <person name="Moore J."/>
            <person name="Morris R."/>
            <person name="Ostergaard L."/>
            <person name="Wang B."/>
            <person name="Wells R."/>
        </authorList>
    </citation>
    <scope>NUCLEOTIDE SEQUENCE [LARGE SCALE GENOMIC DNA]</scope>
    <source>
        <strain evidence="1">R-o-18</strain>
        <tissue evidence="1">Leaf</tissue>
    </source>
</reference>